<feature type="transmembrane region" description="Helical" evidence="3">
    <location>
        <begin position="6"/>
        <end position="25"/>
    </location>
</feature>
<feature type="transmembrane region" description="Helical" evidence="3">
    <location>
        <begin position="123"/>
        <end position="142"/>
    </location>
</feature>
<dbReference type="InterPro" id="IPR002550">
    <property type="entry name" value="CNNM"/>
</dbReference>
<evidence type="ECO:0000313" key="6">
    <source>
        <dbReference type="EMBL" id="WQJ51508.1"/>
    </source>
</evidence>
<dbReference type="EMBL" id="OR769219">
    <property type="protein sequence ID" value="WQJ51508.1"/>
    <property type="molecule type" value="Genomic_DNA"/>
</dbReference>
<feature type="domain" description="CBS" evidence="4">
    <location>
        <begin position="266"/>
        <end position="324"/>
    </location>
</feature>
<protein>
    <recommendedName>
        <fullName evidence="8">Hemolysin</fullName>
    </recommendedName>
</protein>
<feature type="transmembrane region" description="Helical" evidence="3">
    <location>
        <begin position="56"/>
        <end position="83"/>
    </location>
</feature>
<name>A0ABZ0Z259_9CAUD</name>
<dbReference type="Proteomes" id="UP001348805">
    <property type="component" value="Segment"/>
</dbReference>
<evidence type="ECO:0000259" key="5">
    <source>
        <dbReference type="PROSITE" id="PS51846"/>
    </source>
</evidence>
<evidence type="ECO:0000256" key="3">
    <source>
        <dbReference type="SAM" id="Phobius"/>
    </source>
</evidence>
<evidence type="ECO:0000313" key="7">
    <source>
        <dbReference type="Proteomes" id="UP001348805"/>
    </source>
</evidence>
<proteinExistence type="predicted"/>
<keyword evidence="2" id="KW-0129">CBS domain</keyword>
<evidence type="ECO:0000256" key="2">
    <source>
        <dbReference type="ARBA" id="ARBA00023122"/>
    </source>
</evidence>
<dbReference type="PANTHER" id="PTHR22777:SF4">
    <property type="entry name" value="UPF0053 PROTEIN SLL1254"/>
    <property type="match status" value="1"/>
</dbReference>
<organism evidence="6 7">
    <name type="scientific">phage Lak_Megaphage_RVC_AP3_GC26</name>
    <dbReference type="NCBI Taxonomy" id="3109225"/>
    <lineage>
        <taxon>Viruses</taxon>
        <taxon>Duplodnaviria</taxon>
        <taxon>Heunggongvirae</taxon>
        <taxon>Uroviricota</taxon>
        <taxon>Caudoviricetes</taxon>
        <taxon>Caudoviricetes code 15 clade</taxon>
    </lineage>
</organism>
<dbReference type="PANTHER" id="PTHR22777">
    <property type="entry name" value="HEMOLYSIN-RELATED"/>
    <property type="match status" value="1"/>
</dbReference>
<dbReference type="SUPFAM" id="SSF54631">
    <property type="entry name" value="CBS-domain pair"/>
    <property type="match status" value="1"/>
</dbReference>
<dbReference type="InterPro" id="IPR046342">
    <property type="entry name" value="CBS_dom_sf"/>
</dbReference>
<feature type="transmembrane region" description="Helical" evidence="3">
    <location>
        <begin position="89"/>
        <end position="111"/>
    </location>
</feature>
<feature type="domain" description="CNNM transmembrane" evidence="5">
    <location>
        <begin position="1"/>
        <end position="182"/>
    </location>
</feature>
<dbReference type="PROSITE" id="PS51371">
    <property type="entry name" value="CBS"/>
    <property type="match status" value="1"/>
</dbReference>
<dbReference type="Gene3D" id="3.10.580.10">
    <property type="entry name" value="CBS-domain"/>
    <property type="match status" value="1"/>
</dbReference>
<evidence type="ECO:0000259" key="4">
    <source>
        <dbReference type="PROSITE" id="PS51371"/>
    </source>
</evidence>
<keyword evidence="3" id="KW-0812">Transmembrane</keyword>
<keyword evidence="3" id="KW-0472">Membrane</keyword>
<evidence type="ECO:0000256" key="1">
    <source>
        <dbReference type="ARBA" id="ARBA00022737"/>
    </source>
</evidence>
<reference evidence="6 7" key="1">
    <citation type="submission" date="2023-11" db="EMBL/GenBank/DDBJ databases">
        <authorList>
            <person name="Cook R."/>
            <person name="Crisci M."/>
            <person name="Pye H."/>
            <person name="Adriaenssens E."/>
            <person name="Santini J."/>
        </authorList>
    </citation>
    <scope>NUCLEOTIDE SEQUENCE [LARGE SCALE GENOMIC DNA]</scope>
    <source>
        <strain evidence="6">Lak_Megaphage_RVC_AP3_GC26</strain>
    </source>
</reference>
<keyword evidence="1" id="KW-0677">Repeat</keyword>
<dbReference type="Pfam" id="PF01595">
    <property type="entry name" value="CNNM"/>
    <property type="match status" value="1"/>
</dbReference>
<keyword evidence="7" id="KW-1185">Reference proteome</keyword>
<dbReference type="Pfam" id="PF00571">
    <property type="entry name" value="CBS"/>
    <property type="match status" value="1"/>
</dbReference>
<evidence type="ECO:0008006" key="8">
    <source>
        <dbReference type="Google" id="ProtNLM"/>
    </source>
</evidence>
<accession>A0ABZ0Z259</accession>
<dbReference type="InterPro" id="IPR000644">
    <property type="entry name" value="CBS_dom"/>
</dbReference>
<sequence>METIIIYMLIAIIISAICSLCEACLSSTPMSFVSTLKGKSGADILRNFKENMDKPLSAILIINTIANTVGASIVGSAAASYAVEQGIDGATFIGIISAIFTVLILMFAEIVPKTIGANYWKSLTLYVTRVINVMIYITYPLVKCLNFITRLMSNENAVSISREEIIAMTDEGAKEGVIDKKENMIIQRILKLNQYKAEDIMTPASVVYAVADYANLSKNSSLYESLTDGSTFSRIPVMNKNNYCVGYILKDELDSKDTDNVKISDITHSIHNYIDSTDVADIFNDMVKNHEHISAITDEYGTFRGIVTLEDVIETILNIEIVDETDDVQDMQEYAKEQYHEVMKDNI</sequence>
<keyword evidence="3" id="KW-1133">Transmembrane helix</keyword>
<dbReference type="PROSITE" id="PS51846">
    <property type="entry name" value="CNNM"/>
    <property type="match status" value="1"/>
</dbReference>